<evidence type="ECO:0000256" key="8">
    <source>
        <dbReference type="ARBA" id="ARBA00023180"/>
    </source>
</evidence>
<keyword evidence="3 9" id="KW-0808">Transferase</keyword>
<keyword evidence="4" id="KW-0812">Transmembrane</keyword>
<evidence type="ECO:0000256" key="1">
    <source>
        <dbReference type="ARBA" id="ARBA00004323"/>
    </source>
</evidence>
<dbReference type="PANTHER" id="PTHR12137">
    <property type="entry name" value="CARBOHYDRATE SULFOTRANSFERASE"/>
    <property type="match status" value="1"/>
</dbReference>
<dbReference type="Pfam" id="PF03567">
    <property type="entry name" value="Sulfotransfer_2"/>
    <property type="match status" value="1"/>
</dbReference>
<dbReference type="RefSeq" id="XP_047740994.1">
    <property type="nucleotide sequence ID" value="XM_047885038.1"/>
</dbReference>
<keyword evidence="7" id="KW-0472">Membrane</keyword>
<dbReference type="GO" id="GO:0016051">
    <property type="term" value="P:carbohydrate biosynthetic process"/>
    <property type="evidence" value="ECO:0007669"/>
    <property type="project" value="InterPro"/>
</dbReference>
<evidence type="ECO:0000256" key="7">
    <source>
        <dbReference type="ARBA" id="ARBA00023136"/>
    </source>
</evidence>
<keyword evidence="6 9" id="KW-0333">Golgi apparatus</keyword>
<dbReference type="GO" id="GO:0008146">
    <property type="term" value="F:sulfotransferase activity"/>
    <property type="evidence" value="ECO:0007669"/>
    <property type="project" value="InterPro"/>
</dbReference>
<feature type="chain" id="PRO_5037634036" description="Carbohydrate sulfotransferase" evidence="10">
    <location>
        <begin position="22"/>
        <end position="364"/>
    </location>
</feature>
<reference evidence="12" key="1">
    <citation type="submission" date="2025-08" db="UniProtKB">
        <authorList>
            <consortium name="RefSeq"/>
        </authorList>
    </citation>
    <scope>IDENTIFICATION</scope>
    <source>
        <tissue evidence="12">Whole organism</tissue>
    </source>
</reference>
<dbReference type="InterPro" id="IPR018011">
    <property type="entry name" value="Carb_sulfotrans_8-10"/>
</dbReference>
<dbReference type="PANTHER" id="PTHR12137:SF54">
    <property type="entry name" value="CARBOHYDRATE SULFOTRANSFERASE"/>
    <property type="match status" value="1"/>
</dbReference>
<evidence type="ECO:0000256" key="6">
    <source>
        <dbReference type="ARBA" id="ARBA00023034"/>
    </source>
</evidence>
<dbReference type="OrthoDB" id="2019940at2759"/>
<evidence type="ECO:0000256" key="3">
    <source>
        <dbReference type="ARBA" id="ARBA00022679"/>
    </source>
</evidence>
<keyword evidence="8 9" id="KW-0325">Glycoprotein</keyword>
<dbReference type="InterPro" id="IPR005331">
    <property type="entry name" value="Sulfotransferase"/>
</dbReference>
<organism evidence="11 12">
    <name type="scientific">Hyalella azteca</name>
    <name type="common">Amphipod</name>
    <dbReference type="NCBI Taxonomy" id="294128"/>
    <lineage>
        <taxon>Eukaryota</taxon>
        <taxon>Metazoa</taxon>
        <taxon>Ecdysozoa</taxon>
        <taxon>Arthropoda</taxon>
        <taxon>Crustacea</taxon>
        <taxon>Multicrustacea</taxon>
        <taxon>Malacostraca</taxon>
        <taxon>Eumalacostraca</taxon>
        <taxon>Peracarida</taxon>
        <taxon>Amphipoda</taxon>
        <taxon>Senticaudata</taxon>
        <taxon>Talitrida</taxon>
        <taxon>Talitroidea</taxon>
        <taxon>Hyalellidae</taxon>
        <taxon>Hyalella</taxon>
    </lineage>
</organism>
<accession>A0A979FXS6</accession>
<sequence>MRWHSMKLLRALLLVLPYVVLFTAYCGWGDDEEQISSPSTQRSAALAPRTSAAQRRGQYLANYCSSHAHLRTGRQSSPDVLVSRPHRLAWCKIPKVASTSVVQSLLKVLGCENLIEELGISGQHTALRRLMPHLSADEQLPDAGTTFMVVRHPFLRLISAYRDKIATKSGKMAMTQFRKYRRLYNMPIISKYRQQEPHDKFYKDVPTFPEFVQYLLETPVEDYNEHWRPYHVICRPCDVPYNVVLKLESLDEDIQTLVFIAGFPELAISKTHQSAAVIDEGLELRRASDLQSNQHPENFSIPPMENAERLEHRSNDSIELKRDENSALMKIFFSQLTKAQIMEIISLKTFSRIVAEARDKQNMP</sequence>
<dbReference type="EC" id="2.8.2.-" evidence="9"/>
<feature type="signal peptide" evidence="10">
    <location>
        <begin position="1"/>
        <end position="21"/>
    </location>
</feature>
<comment type="similarity">
    <text evidence="2 9">Belongs to the sulfotransferase 2 family.</text>
</comment>
<evidence type="ECO:0000256" key="10">
    <source>
        <dbReference type="SAM" id="SignalP"/>
    </source>
</evidence>
<name>A0A979FXS6_HYAAZ</name>
<evidence type="ECO:0000256" key="2">
    <source>
        <dbReference type="ARBA" id="ARBA00006339"/>
    </source>
</evidence>
<protein>
    <recommendedName>
        <fullName evidence="9">Carbohydrate sulfotransferase</fullName>
        <ecNumber evidence="9">2.8.2.-</ecNumber>
    </recommendedName>
</protein>
<keyword evidence="9" id="KW-0735">Signal-anchor</keyword>
<dbReference type="GO" id="GO:0000139">
    <property type="term" value="C:Golgi membrane"/>
    <property type="evidence" value="ECO:0007669"/>
    <property type="project" value="UniProtKB-SubCell"/>
</dbReference>
<dbReference type="KEGG" id="hazt:125179344"/>
<evidence type="ECO:0000256" key="9">
    <source>
        <dbReference type="RuleBase" id="RU364020"/>
    </source>
</evidence>
<comment type="subcellular location">
    <subcellularLocation>
        <location evidence="1 9">Golgi apparatus membrane</location>
        <topology evidence="1 9">Single-pass type II membrane protein</topology>
    </subcellularLocation>
</comment>
<dbReference type="Proteomes" id="UP000694843">
    <property type="component" value="Unplaced"/>
</dbReference>
<evidence type="ECO:0000256" key="4">
    <source>
        <dbReference type="ARBA" id="ARBA00022692"/>
    </source>
</evidence>
<dbReference type="GeneID" id="125179344"/>
<keyword evidence="10" id="KW-0732">Signal</keyword>
<keyword evidence="11" id="KW-1185">Reference proteome</keyword>
<gene>
    <name evidence="12" type="primary">LOC125179344</name>
</gene>
<proteinExistence type="inferred from homology"/>
<keyword evidence="5" id="KW-1133">Transmembrane helix</keyword>
<dbReference type="AlphaFoldDB" id="A0A979FXS6"/>
<evidence type="ECO:0000313" key="11">
    <source>
        <dbReference type="Proteomes" id="UP000694843"/>
    </source>
</evidence>
<evidence type="ECO:0000313" key="12">
    <source>
        <dbReference type="RefSeq" id="XP_047740994.1"/>
    </source>
</evidence>
<keyword evidence="9" id="KW-0119">Carbohydrate metabolism</keyword>
<evidence type="ECO:0000256" key="5">
    <source>
        <dbReference type="ARBA" id="ARBA00022989"/>
    </source>
</evidence>